<dbReference type="InterPro" id="IPR006037">
    <property type="entry name" value="RCK_C"/>
</dbReference>
<reference evidence="11" key="1">
    <citation type="submission" date="2021-01" db="EMBL/GenBank/DDBJ databases">
        <authorList>
            <person name="Corre E."/>
            <person name="Pelletier E."/>
            <person name="Niang G."/>
            <person name="Scheremetjew M."/>
            <person name="Finn R."/>
            <person name="Kale V."/>
            <person name="Holt S."/>
            <person name="Cochrane G."/>
            <person name="Meng A."/>
            <person name="Brown T."/>
            <person name="Cohen L."/>
        </authorList>
    </citation>
    <scope>NUCLEOTIDE SEQUENCE</scope>
    <source>
        <strain evidence="11">SAG 36.94</strain>
    </source>
</reference>
<evidence type="ECO:0000256" key="4">
    <source>
        <dbReference type="ARBA" id="ARBA00022737"/>
    </source>
</evidence>
<comment type="similarity">
    <text evidence="7">Belongs to the divalent anion:Na+ symporter (DASS) superfamily. Na+/sulfate symporter (TC 2.A.47.4) family.</text>
</comment>
<dbReference type="AlphaFoldDB" id="A0A6T6CRH7"/>
<feature type="transmembrane region" description="Helical" evidence="8">
    <location>
        <begin position="257"/>
        <end position="281"/>
    </location>
</feature>
<dbReference type="FunFam" id="3.30.70.1450:FF:000009">
    <property type="entry name" value="SLC13 family permease"/>
    <property type="match status" value="1"/>
</dbReference>
<comment type="subcellular location">
    <subcellularLocation>
        <location evidence="1">Membrane</location>
        <topology evidence="1">Multi-pass membrane protein</topology>
    </subcellularLocation>
</comment>
<dbReference type="EMBL" id="HBGH01011519">
    <property type="protein sequence ID" value="CAD9234314.1"/>
    <property type="molecule type" value="Transcribed_RNA"/>
</dbReference>
<keyword evidence="2" id="KW-0813">Transport</keyword>
<dbReference type="PANTHER" id="PTHR43652:SF2">
    <property type="entry name" value="BASIC AMINO ACID ANTIPORTER YFCC-RELATED"/>
    <property type="match status" value="1"/>
</dbReference>
<dbReference type="PROSITE" id="PS51202">
    <property type="entry name" value="RCK_C"/>
    <property type="match status" value="2"/>
</dbReference>
<keyword evidence="6 8" id="KW-0472">Membrane</keyword>
<feature type="transmembrane region" description="Helical" evidence="8">
    <location>
        <begin position="172"/>
        <end position="202"/>
    </location>
</feature>
<evidence type="ECO:0000256" key="7">
    <source>
        <dbReference type="ARBA" id="ARBA00061614"/>
    </source>
</evidence>
<evidence type="ECO:0000256" key="6">
    <source>
        <dbReference type="ARBA" id="ARBA00023136"/>
    </source>
</evidence>
<evidence type="ECO:0000259" key="9">
    <source>
        <dbReference type="PROSITE" id="PS51202"/>
    </source>
</evidence>
<proteinExistence type="inferred from homology"/>
<dbReference type="EMBL" id="HBGH01011520">
    <property type="protein sequence ID" value="CAD9234315.1"/>
    <property type="molecule type" value="Transcribed_RNA"/>
</dbReference>
<dbReference type="InterPro" id="IPR004680">
    <property type="entry name" value="Cit_transptr-like_dom"/>
</dbReference>
<keyword evidence="5 8" id="KW-1133">Transmembrane helix</keyword>
<dbReference type="GO" id="GO:0008324">
    <property type="term" value="F:monoatomic cation transmembrane transporter activity"/>
    <property type="evidence" value="ECO:0007669"/>
    <property type="project" value="InterPro"/>
</dbReference>
<dbReference type="Pfam" id="PF02080">
    <property type="entry name" value="TrkA_C"/>
    <property type="match status" value="2"/>
</dbReference>
<feature type="transmembrane region" description="Helical" evidence="8">
    <location>
        <begin position="58"/>
        <end position="79"/>
    </location>
</feature>
<feature type="transmembrane region" description="Helical" evidence="8">
    <location>
        <begin position="133"/>
        <end position="152"/>
    </location>
</feature>
<accession>A0A6T6CRH7</accession>
<dbReference type="GO" id="GO:0015116">
    <property type="term" value="F:sulfate transmembrane transporter activity"/>
    <property type="evidence" value="ECO:0007669"/>
    <property type="project" value="UniProtKB-ARBA"/>
</dbReference>
<evidence type="ECO:0000256" key="3">
    <source>
        <dbReference type="ARBA" id="ARBA00022692"/>
    </source>
</evidence>
<sequence>MGAQPVPTSARKTKSISVDEDEHRVLDFNRGPFWVVVKEVGFGEAVRRKSLFWARHNWGILLFLVLGVIAFILLGLLAFEPLDWHGWFVPTVLLLLLVALVQGSIPTHVCMLAAVTSIMVVKAIDPEDGLTGFGNKGVAAVAVLFIVAEGIQRTSVLQPVFRFVLGKPKRLWVAQLWLLVPVAIISAFLNNTPIVAMMIPVIQKGARRAGFSASKLLMPMNNATLLGGTVTILGTSTNLVVVALASQTCKEDSTQCLNFPIFGVTKVGFPLLVIGLIYMLLASNYLIKDRTENVASLIKNPREYTVALLVQERSPIVGETIQEAGLRQLTGLFLVEITREDGEVVPAVSPETRIFGGDILLFAGVVETVTELYLIPGLVPATAQTDKIKLERHRRILVEVVISPSSRLHGLSVKESKFRSKFDAAIIAVHRGGEHVREKIGDIILRGGDTLLIETGDRFVPRYSKDPNFALVAVVAGSQPPREDVPHMVISVCIAVAMIAVAKSEVLELLPAAGVASFL</sequence>
<feature type="transmembrane region" description="Helical" evidence="8">
    <location>
        <begin position="223"/>
        <end position="245"/>
    </location>
</feature>
<protein>
    <recommendedName>
        <fullName evidence="9">RCK C-terminal domain-containing protein</fullName>
    </recommendedName>
</protein>
<evidence type="ECO:0000256" key="2">
    <source>
        <dbReference type="ARBA" id="ARBA00022448"/>
    </source>
</evidence>
<dbReference type="InterPro" id="IPR051679">
    <property type="entry name" value="DASS-Related_Transporters"/>
</dbReference>
<evidence type="ECO:0000256" key="8">
    <source>
        <dbReference type="SAM" id="Phobius"/>
    </source>
</evidence>
<evidence type="ECO:0000256" key="5">
    <source>
        <dbReference type="ARBA" id="ARBA00022989"/>
    </source>
</evidence>
<dbReference type="InterPro" id="IPR036721">
    <property type="entry name" value="RCK_C_sf"/>
</dbReference>
<evidence type="ECO:0000256" key="1">
    <source>
        <dbReference type="ARBA" id="ARBA00004141"/>
    </source>
</evidence>
<dbReference type="SUPFAM" id="SSF116726">
    <property type="entry name" value="TrkA C-terminal domain-like"/>
    <property type="match status" value="2"/>
</dbReference>
<organism evidence="11">
    <name type="scientific">Compsopogon caeruleus</name>
    <dbReference type="NCBI Taxonomy" id="31354"/>
    <lineage>
        <taxon>Eukaryota</taxon>
        <taxon>Rhodophyta</taxon>
        <taxon>Compsopogonophyceae</taxon>
        <taxon>Compsopogonales</taxon>
        <taxon>Compsopogonaceae</taxon>
        <taxon>Compsopogon</taxon>
    </lineage>
</organism>
<keyword evidence="3 8" id="KW-0812">Transmembrane</keyword>
<name>A0A6T6CRH7_9RHOD</name>
<feature type="domain" description="RCK C-terminal" evidence="9">
    <location>
        <begin position="385"/>
        <end position="469"/>
    </location>
</feature>
<dbReference type="Pfam" id="PF03600">
    <property type="entry name" value="CitMHS"/>
    <property type="match status" value="1"/>
</dbReference>
<feature type="transmembrane region" description="Helical" evidence="8">
    <location>
        <begin position="91"/>
        <end position="121"/>
    </location>
</feature>
<feature type="domain" description="RCK C-terminal" evidence="9">
    <location>
        <begin position="292"/>
        <end position="378"/>
    </location>
</feature>
<keyword evidence="4" id="KW-0677">Repeat</keyword>
<dbReference type="Gene3D" id="3.30.70.1450">
    <property type="entry name" value="Regulator of K+ conductance, C-terminal domain"/>
    <property type="match status" value="2"/>
</dbReference>
<gene>
    <name evidence="10" type="ORF">CCAE0312_LOCUS6402</name>
    <name evidence="11" type="ORF">CCAE0312_LOCUS6403</name>
</gene>
<evidence type="ECO:0000313" key="11">
    <source>
        <dbReference type="EMBL" id="CAD9234315.1"/>
    </source>
</evidence>
<dbReference type="GO" id="GO:0005886">
    <property type="term" value="C:plasma membrane"/>
    <property type="evidence" value="ECO:0007669"/>
    <property type="project" value="TreeGrafter"/>
</dbReference>
<evidence type="ECO:0000313" key="10">
    <source>
        <dbReference type="EMBL" id="CAD9234314.1"/>
    </source>
</evidence>
<dbReference type="GO" id="GO:0006813">
    <property type="term" value="P:potassium ion transport"/>
    <property type="evidence" value="ECO:0007669"/>
    <property type="project" value="InterPro"/>
</dbReference>
<dbReference type="PANTHER" id="PTHR43652">
    <property type="entry name" value="BASIC AMINO ACID ANTIPORTER YFCC-RELATED"/>
    <property type="match status" value="1"/>
</dbReference>